<name>A0A8G2CKZ2_ACIRU</name>
<dbReference type="EMBL" id="FTNE01000011">
    <property type="protein sequence ID" value="SIQ89636.1"/>
    <property type="molecule type" value="Genomic_DNA"/>
</dbReference>
<dbReference type="GO" id="GO:0005506">
    <property type="term" value="F:iron ion binding"/>
    <property type="evidence" value="ECO:0007669"/>
    <property type="project" value="UniProtKB-ARBA"/>
</dbReference>
<dbReference type="AlphaFoldDB" id="A0A8G2CKZ2"/>
<evidence type="ECO:0000313" key="3">
    <source>
        <dbReference type="Proteomes" id="UP000186308"/>
    </source>
</evidence>
<dbReference type="PANTHER" id="PTHR20883">
    <property type="entry name" value="PHYTANOYL-COA DIOXYGENASE DOMAIN CONTAINING 1"/>
    <property type="match status" value="1"/>
</dbReference>
<keyword evidence="3" id="KW-1185">Reference proteome</keyword>
<dbReference type="PANTHER" id="PTHR20883:SF48">
    <property type="entry name" value="ECTOINE DIOXYGENASE"/>
    <property type="match status" value="1"/>
</dbReference>
<reference evidence="2 3" key="1">
    <citation type="submission" date="2017-01" db="EMBL/GenBank/DDBJ databases">
        <authorList>
            <person name="Varghese N."/>
            <person name="Submissions S."/>
        </authorList>
    </citation>
    <scope>NUCLEOTIDE SEQUENCE [LARGE SCALE GENOMIC DNA]</scope>
    <source>
        <strain evidence="2 3">ATCC 35905</strain>
    </source>
</reference>
<dbReference type="Gene3D" id="2.60.120.620">
    <property type="entry name" value="q2cbj1_9rhob like domain"/>
    <property type="match status" value="1"/>
</dbReference>
<organism evidence="2 3">
    <name type="scientific">Acidiphilium rubrum</name>
    <dbReference type="NCBI Taxonomy" id="526"/>
    <lineage>
        <taxon>Bacteria</taxon>
        <taxon>Pseudomonadati</taxon>
        <taxon>Pseudomonadota</taxon>
        <taxon>Alphaproteobacteria</taxon>
        <taxon>Acetobacterales</taxon>
        <taxon>Acidocellaceae</taxon>
        <taxon>Acidiphilium</taxon>
    </lineage>
</organism>
<dbReference type="InterPro" id="IPR008775">
    <property type="entry name" value="Phytyl_CoA_dOase-like"/>
</dbReference>
<gene>
    <name evidence="2" type="ORF">SAMN05421828_11155</name>
</gene>
<dbReference type="OrthoDB" id="547161at2"/>
<proteinExistence type="predicted"/>
<protein>
    <submittedName>
        <fullName evidence="2">Phytanoyl-CoA dioxygenase (PhyH)</fullName>
    </submittedName>
</protein>
<comment type="caution">
    <text evidence="2">The sequence shown here is derived from an EMBL/GenBank/DDBJ whole genome shotgun (WGS) entry which is preliminary data.</text>
</comment>
<comment type="cofactor">
    <cofactor evidence="1">
        <name>Fe(2+)</name>
        <dbReference type="ChEBI" id="CHEBI:29033"/>
    </cofactor>
</comment>
<sequence length="289" mass="32352">MSESETMVTFEDLVEFPDPATLPPLDRPGVDEAGLTADQASWRRDGVVIKRGFIPDALLDPYIERRAAYRAGVKGHLAGWQYGHCYVGLPSLRDVALYPPLMDLLGALVGEEMLFHLALTAWVTTGREWHQDDYLNPDFVNTWYAAVWIALDDIAPDSGPFEYVPGSHRWGLMRGARVRAHLTEEELTRIEPAHGINQWPKYAERFVTPAIEAKIAGCGIPVVPFLGKKGDVLIWHSRLIHRGSPSQPGTLRKSLITHYSGIHHRPDMVIKARDANGRAYAVFDEPDLN</sequence>
<dbReference type="SUPFAM" id="SSF51197">
    <property type="entry name" value="Clavaminate synthase-like"/>
    <property type="match status" value="1"/>
</dbReference>
<dbReference type="RefSeq" id="WP_029311894.1">
    <property type="nucleotide sequence ID" value="NZ_FTNE01000011.1"/>
</dbReference>
<accession>A0A8G2CKZ2</accession>
<evidence type="ECO:0000313" key="2">
    <source>
        <dbReference type="EMBL" id="SIQ89636.1"/>
    </source>
</evidence>
<dbReference type="GO" id="GO:0016706">
    <property type="term" value="F:2-oxoglutarate-dependent dioxygenase activity"/>
    <property type="evidence" value="ECO:0007669"/>
    <property type="project" value="UniProtKB-ARBA"/>
</dbReference>
<dbReference type="Pfam" id="PF05721">
    <property type="entry name" value="PhyH"/>
    <property type="match status" value="1"/>
</dbReference>
<evidence type="ECO:0000256" key="1">
    <source>
        <dbReference type="ARBA" id="ARBA00001954"/>
    </source>
</evidence>
<keyword evidence="2" id="KW-0223">Dioxygenase</keyword>
<keyword evidence="2" id="KW-0560">Oxidoreductase</keyword>
<dbReference type="Proteomes" id="UP000186308">
    <property type="component" value="Unassembled WGS sequence"/>
</dbReference>